<dbReference type="EMBL" id="JAENSR010000006">
    <property type="protein sequence ID" value="MBK3461542.1"/>
    <property type="molecule type" value="Genomic_DNA"/>
</dbReference>
<protein>
    <submittedName>
        <fullName evidence="5">Type IV secretion protein Rhs</fullName>
    </submittedName>
</protein>
<organism evidence="5 6">
    <name type="scientific">Pseudomonas haemolytica</name>
    <dbReference type="NCBI Taxonomy" id="2600065"/>
    <lineage>
        <taxon>Bacteria</taxon>
        <taxon>Pseudomonadati</taxon>
        <taxon>Pseudomonadota</taxon>
        <taxon>Gammaproteobacteria</taxon>
        <taxon>Pseudomonadales</taxon>
        <taxon>Pseudomonadaceae</taxon>
        <taxon>Pseudomonas</taxon>
    </lineage>
</organism>
<evidence type="ECO:0000256" key="1">
    <source>
        <dbReference type="SAM" id="MobiDB-lite"/>
    </source>
</evidence>
<name>A0A5P1D7E7_9PSED</name>
<dbReference type="AlphaFoldDB" id="A0A5P1D7E7"/>
<dbReference type="EMBL" id="VOIW01000001">
    <property type="protein sequence ID" value="MRJ36371.1"/>
    <property type="molecule type" value="Genomic_DNA"/>
</dbReference>
<proteinExistence type="predicted"/>
<evidence type="ECO:0000313" key="6">
    <source>
        <dbReference type="Proteomes" id="UP000408764"/>
    </source>
</evidence>
<evidence type="ECO:0000259" key="2">
    <source>
        <dbReference type="Pfam" id="PF15657"/>
    </source>
</evidence>
<keyword evidence="8" id="KW-1185">Reference proteome</keyword>
<sequence>MLYKNQKRDLRNRFYECYSEFLTSKYEFTRENSQRVVIQEHSAGHKFGAPGGIGDQEAHFNLRPIGNTRHGKLKDAKDHYNFRGEK</sequence>
<evidence type="ECO:0000313" key="4">
    <source>
        <dbReference type="EMBL" id="MRJ19854.1"/>
    </source>
</evidence>
<evidence type="ECO:0000313" key="7">
    <source>
        <dbReference type="Proteomes" id="UP000432048"/>
    </source>
</evidence>
<evidence type="ECO:0000313" key="8">
    <source>
        <dbReference type="Proteomes" id="UP000620382"/>
    </source>
</evidence>
<comment type="caution">
    <text evidence="5">The sequence shown here is derived from an EMBL/GenBank/DDBJ whole genome shotgun (WGS) entry which is preliminary data.</text>
</comment>
<dbReference type="Proteomes" id="UP000408764">
    <property type="component" value="Unassembled WGS sequence"/>
</dbReference>
<feature type="region of interest" description="Disordered" evidence="1">
    <location>
        <begin position="65"/>
        <end position="86"/>
    </location>
</feature>
<dbReference type="Proteomes" id="UP000620382">
    <property type="component" value="Unassembled WGS sequence"/>
</dbReference>
<accession>A0A5P1D7E7</accession>
<reference evidence="6 7" key="1">
    <citation type="submission" date="2019-08" db="EMBL/GenBank/DDBJ databases">
        <title>Pseudomonas haemolytica sp. nov. isolated from raw milk and skim milk concentrate.</title>
        <authorList>
            <person name="Hofmann K."/>
            <person name="Huptas C."/>
            <person name="Doll E."/>
            <person name="Scherer S."/>
            <person name="Wenning M."/>
        </authorList>
    </citation>
    <scope>NUCLEOTIDE SEQUENCE [LARGE SCALE GENOMIC DNA]</scope>
    <source>
        <strain evidence="5 6">DSM 108987</strain>
        <strain evidence="4 7">DSM 108988</strain>
    </source>
</reference>
<dbReference type="Proteomes" id="UP000432048">
    <property type="component" value="Unassembled WGS sequence"/>
</dbReference>
<gene>
    <name evidence="5" type="ORF">FRT59_05165</name>
    <name evidence="4" type="ORF">FRT60_05755</name>
    <name evidence="3" type="ORF">JJD71_20965</name>
</gene>
<feature type="compositionally biased region" description="Basic and acidic residues" evidence="1">
    <location>
        <begin position="73"/>
        <end position="86"/>
    </location>
</feature>
<evidence type="ECO:0000313" key="3">
    <source>
        <dbReference type="EMBL" id="MBK3461542.1"/>
    </source>
</evidence>
<dbReference type="RefSeq" id="WP_162524837.1">
    <property type="nucleotide sequence ID" value="NZ_JAENSR010000006.1"/>
</dbReference>
<dbReference type="InterPro" id="IPR028048">
    <property type="entry name" value="Tox-HNH-EHHH"/>
</dbReference>
<dbReference type="Pfam" id="PF15657">
    <property type="entry name" value="Tox-HNH-EHHH"/>
    <property type="match status" value="1"/>
</dbReference>
<dbReference type="EMBL" id="VOIX01000002">
    <property type="protein sequence ID" value="MRJ19854.1"/>
    <property type="molecule type" value="Genomic_DNA"/>
</dbReference>
<evidence type="ECO:0000313" key="5">
    <source>
        <dbReference type="EMBL" id="MRJ36371.1"/>
    </source>
</evidence>
<feature type="domain" description="HNH/Endo VII superfamily nuclease toxins" evidence="2">
    <location>
        <begin position="22"/>
        <end position="82"/>
    </location>
</feature>
<reference evidence="3 8" key="2">
    <citation type="submission" date="2021-01" db="EMBL/GenBank/DDBJ databases">
        <title>Antibiotic resistance and phylogeny of Pseudomonas spp. isolated over three decades from chicken meat in the Norwegian food chain.</title>
        <authorList>
            <person name="Moen B."/>
        </authorList>
    </citation>
    <scope>NUCLEOTIDE SEQUENCE [LARGE SCALE GENOMIC DNA]</scope>
    <source>
        <strain evidence="3 8">MF6766</strain>
    </source>
</reference>